<dbReference type="InterPro" id="IPR052897">
    <property type="entry name" value="Sec-Metab_Biosynth_Hydrolase"/>
</dbReference>
<dbReference type="PANTHER" id="PTHR37017">
    <property type="entry name" value="AB HYDROLASE-1 DOMAIN-CONTAINING PROTEIN-RELATED"/>
    <property type="match status" value="1"/>
</dbReference>
<keyword evidence="3" id="KW-1185">Reference proteome</keyword>
<name>A0ABY7NU32_9ACTN</name>
<dbReference type="GO" id="GO:0016787">
    <property type="term" value="F:hydrolase activity"/>
    <property type="evidence" value="ECO:0007669"/>
    <property type="project" value="UniProtKB-KW"/>
</dbReference>
<keyword evidence="2" id="KW-0378">Hydrolase</keyword>
<evidence type="ECO:0000313" key="2">
    <source>
        <dbReference type="EMBL" id="WBO61715.1"/>
    </source>
</evidence>
<dbReference type="InterPro" id="IPR000073">
    <property type="entry name" value="AB_hydrolase_1"/>
</dbReference>
<dbReference type="EMBL" id="CP115300">
    <property type="protein sequence ID" value="WBO61715.1"/>
    <property type="molecule type" value="Genomic_DNA"/>
</dbReference>
<evidence type="ECO:0000259" key="1">
    <source>
        <dbReference type="Pfam" id="PF12697"/>
    </source>
</evidence>
<accession>A0ABY7NU32</accession>
<gene>
    <name evidence="2" type="ORF">O1G22_02005</name>
</gene>
<dbReference type="Proteomes" id="UP001212326">
    <property type="component" value="Chromosome"/>
</dbReference>
<dbReference type="InterPro" id="IPR029058">
    <property type="entry name" value="AB_hydrolase_fold"/>
</dbReference>
<sequence>MTETFVLISGACHSGWTWRLVAERLRAAGHRVLAPDLPGLADGDDPRQYGLADVGDFVADLVERHELQDVTLVGHSWGGYPLTAAAPRLAPRLRKLVYWSAFVPAEGRSLMDEVPPHYADMFRQLAAASGNDTIVFPYEVFTAAFMQDGDERTQRLVHGLLVPQPLRYFTETVTPIDPAALGVPVSYVVGTEDLALPPGEYGWTPRFPHRLGPDTPVIEYTGTHEAQFTRPDELTAALLKA</sequence>
<organism evidence="2 3">
    <name type="scientific">Streptomyces camelliae</name>
    <dbReference type="NCBI Taxonomy" id="3004093"/>
    <lineage>
        <taxon>Bacteria</taxon>
        <taxon>Bacillati</taxon>
        <taxon>Actinomycetota</taxon>
        <taxon>Actinomycetes</taxon>
        <taxon>Kitasatosporales</taxon>
        <taxon>Streptomycetaceae</taxon>
        <taxon>Streptomyces</taxon>
    </lineage>
</organism>
<dbReference type="PANTHER" id="PTHR37017:SF11">
    <property type="entry name" value="ESTERASE_LIPASE_THIOESTERASE DOMAIN-CONTAINING PROTEIN"/>
    <property type="match status" value="1"/>
</dbReference>
<feature type="domain" description="AB hydrolase-1" evidence="1">
    <location>
        <begin position="5"/>
        <end position="236"/>
    </location>
</feature>
<dbReference type="RefSeq" id="WP_270079671.1">
    <property type="nucleotide sequence ID" value="NZ_CP115300.1"/>
</dbReference>
<proteinExistence type="predicted"/>
<evidence type="ECO:0000313" key="3">
    <source>
        <dbReference type="Proteomes" id="UP001212326"/>
    </source>
</evidence>
<protein>
    <submittedName>
        <fullName evidence="2">Alpha/beta fold hydrolase</fullName>
    </submittedName>
</protein>
<reference evidence="2 3" key="1">
    <citation type="submission" date="2022-12" db="EMBL/GenBank/DDBJ databases">
        <authorList>
            <person name="Mo P."/>
        </authorList>
    </citation>
    <scope>NUCLEOTIDE SEQUENCE [LARGE SCALE GENOMIC DNA]</scope>
    <source>
        <strain evidence="2 3">HUAS 2-6</strain>
    </source>
</reference>
<dbReference type="Pfam" id="PF12697">
    <property type="entry name" value="Abhydrolase_6"/>
    <property type="match status" value="1"/>
</dbReference>
<dbReference type="SUPFAM" id="SSF53474">
    <property type="entry name" value="alpha/beta-Hydrolases"/>
    <property type="match status" value="1"/>
</dbReference>
<dbReference type="Gene3D" id="3.40.50.1820">
    <property type="entry name" value="alpha/beta hydrolase"/>
    <property type="match status" value="1"/>
</dbReference>